<sequence length="203" mass="21562">MTAIIDYGAGNLMSVKKALDYIGAKSGITSDPAEIEKADSVILPGVGAFGDAMDSMRSRRLDDAVKKAALSGKPFLGICLGLQLLFAKSDESPAAQGLSLLSGKITEIPKDLGLKVPHIGWNSIEKRENSRLFGGIPGGAYFYFVHSYYLNGADEGDVAATTEYGVKIECAVERGNLFATQFHPEKSGEAGLQVLKNFIAAEV</sequence>
<protein>
    <recommendedName>
        <fullName evidence="12">Imidazole glycerol phosphate synthase subunit HisH</fullName>
        <ecNumber evidence="12">4.3.2.10</ecNumber>
    </recommendedName>
    <alternativeName>
        <fullName evidence="12">IGP synthase glutaminase subunit</fullName>
        <ecNumber evidence="12">3.5.1.2</ecNumber>
    </alternativeName>
    <alternativeName>
        <fullName evidence="12">IGP synthase subunit HisH</fullName>
    </alternativeName>
    <alternativeName>
        <fullName evidence="12">ImGP synthase subunit HisH</fullName>
        <shortName evidence="12">IGPS subunit HisH</shortName>
    </alternativeName>
</protein>
<comment type="function">
    <text evidence="12">IGPS catalyzes the conversion of PRFAR and glutamine to IGP, AICAR and glutamate. The HisH subunit catalyzes the hydrolysis of glutamine to glutamate and ammonia as part of the synthesis of IGP and AICAR. The resulting ammonia molecule is channeled to the active site of HisF.</text>
</comment>
<dbReference type="InterPro" id="IPR010139">
    <property type="entry name" value="Imidazole-glycPsynth_HisH"/>
</dbReference>
<evidence type="ECO:0000259" key="14">
    <source>
        <dbReference type="Pfam" id="PF00117"/>
    </source>
</evidence>
<evidence type="ECO:0000256" key="13">
    <source>
        <dbReference type="PIRSR" id="PIRSR000495-1"/>
    </source>
</evidence>
<feature type="active site" description="Nucleophile" evidence="12 13">
    <location>
        <position position="79"/>
    </location>
</feature>
<dbReference type="SUPFAM" id="SSF52317">
    <property type="entry name" value="Class I glutamine amidotransferase-like"/>
    <property type="match status" value="1"/>
</dbReference>
<dbReference type="InterPro" id="IPR017926">
    <property type="entry name" value="GATASE"/>
</dbReference>
<comment type="catalytic activity">
    <reaction evidence="10 12">
        <text>5-[(5-phospho-1-deoxy-D-ribulos-1-ylimino)methylamino]-1-(5-phospho-beta-D-ribosyl)imidazole-4-carboxamide + L-glutamine = D-erythro-1-(imidazol-4-yl)glycerol 3-phosphate + 5-amino-1-(5-phospho-beta-D-ribosyl)imidazole-4-carboxamide + L-glutamate + H(+)</text>
        <dbReference type="Rhea" id="RHEA:24793"/>
        <dbReference type="ChEBI" id="CHEBI:15378"/>
        <dbReference type="ChEBI" id="CHEBI:29985"/>
        <dbReference type="ChEBI" id="CHEBI:58278"/>
        <dbReference type="ChEBI" id="CHEBI:58359"/>
        <dbReference type="ChEBI" id="CHEBI:58475"/>
        <dbReference type="ChEBI" id="CHEBI:58525"/>
        <dbReference type="EC" id="4.3.2.10"/>
    </reaction>
</comment>
<dbReference type="FunFam" id="3.40.50.880:FF:000009">
    <property type="entry name" value="Imidazole glycerol phosphate synthase subunit HisH"/>
    <property type="match status" value="1"/>
</dbReference>
<evidence type="ECO:0000256" key="7">
    <source>
        <dbReference type="ARBA" id="ARBA00022962"/>
    </source>
</evidence>
<dbReference type="GO" id="GO:0000105">
    <property type="term" value="P:L-histidine biosynthetic process"/>
    <property type="evidence" value="ECO:0007669"/>
    <property type="project" value="UniProtKB-UniRule"/>
</dbReference>
<dbReference type="GO" id="GO:0000107">
    <property type="term" value="F:imidazoleglycerol-phosphate synthase activity"/>
    <property type="evidence" value="ECO:0007669"/>
    <property type="project" value="UniProtKB-UniRule"/>
</dbReference>
<feature type="active site" evidence="12 13">
    <location>
        <position position="185"/>
    </location>
</feature>
<dbReference type="AlphaFoldDB" id="A0A9D1UFB0"/>
<gene>
    <name evidence="12 15" type="primary">hisH</name>
    <name evidence="15" type="ORF">IAA48_01825</name>
</gene>
<evidence type="ECO:0000256" key="1">
    <source>
        <dbReference type="ARBA" id="ARBA00004496"/>
    </source>
</evidence>
<accession>A0A9D1UFB0</accession>
<dbReference type="PIRSF" id="PIRSF000495">
    <property type="entry name" value="Amidotransf_hisH"/>
    <property type="match status" value="1"/>
</dbReference>
<reference evidence="15" key="1">
    <citation type="journal article" date="2021" name="PeerJ">
        <title>Extensive microbial diversity within the chicken gut microbiome revealed by metagenomics and culture.</title>
        <authorList>
            <person name="Gilroy R."/>
            <person name="Ravi A."/>
            <person name="Getino M."/>
            <person name="Pursley I."/>
            <person name="Horton D.L."/>
            <person name="Alikhan N.F."/>
            <person name="Baker D."/>
            <person name="Gharbi K."/>
            <person name="Hall N."/>
            <person name="Watson M."/>
            <person name="Adriaenssens E.M."/>
            <person name="Foster-Nyarko E."/>
            <person name="Jarju S."/>
            <person name="Secka A."/>
            <person name="Antonio M."/>
            <person name="Oren A."/>
            <person name="Chaudhuri R.R."/>
            <person name="La Ragione R."/>
            <person name="Hildebrand F."/>
            <person name="Pallen M.J."/>
        </authorList>
    </citation>
    <scope>NUCLEOTIDE SEQUENCE</scope>
    <source>
        <strain evidence="15">421</strain>
    </source>
</reference>
<name>A0A9D1UFB0_9FIRM</name>
<comment type="catalytic activity">
    <reaction evidence="11 12">
        <text>L-glutamine + H2O = L-glutamate + NH4(+)</text>
        <dbReference type="Rhea" id="RHEA:15889"/>
        <dbReference type="ChEBI" id="CHEBI:15377"/>
        <dbReference type="ChEBI" id="CHEBI:28938"/>
        <dbReference type="ChEBI" id="CHEBI:29985"/>
        <dbReference type="ChEBI" id="CHEBI:58359"/>
        <dbReference type="EC" id="3.5.1.2"/>
    </reaction>
</comment>
<keyword evidence="8 12" id="KW-0368">Histidine biosynthesis</keyword>
<organism evidence="15 16">
    <name type="scientific">Candidatus Eubacterium faecipullorum</name>
    <dbReference type="NCBI Taxonomy" id="2838571"/>
    <lineage>
        <taxon>Bacteria</taxon>
        <taxon>Bacillati</taxon>
        <taxon>Bacillota</taxon>
        <taxon>Clostridia</taxon>
        <taxon>Eubacteriales</taxon>
        <taxon>Eubacteriaceae</taxon>
        <taxon>Eubacterium</taxon>
    </lineage>
</organism>
<evidence type="ECO:0000256" key="5">
    <source>
        <dbReference type="ARBA" id="ARBA00022605"/>
    </source>
</evidence>
<dbReference type="EC" id="3.5.1.2" evidence="12"/>
<keyword evidence="7 12" id="KW-0315">Glutamine amidotransferase</keyword>
<dbReference type="NCBIfam" id="TIGR01855">
    <property type="entry name" value="IMP_synth_hisH"/>
    <property type="match status" value="1"/>
</dbReference>
<evidence type="ECO:0000256" key="2">
    <source>
        <dbReference type="ARBA" id="ARBA00005091"/>
    </source>
</evidence>
<feature type="active site" evidence="12 13">
    <location>
        <position position="183"/>
    </location>
</feature>
<keyword evidence="4 12" id="KW-0963">Cytoplasm</keyword>
<dbReference type="HAMAP" id="MF_00278">
    <property type="entry name" value="HisH"/>
    <property type="match status" value="1"/>
</dbReference>
<dbReference type="CDD" id="cd01748">
    <property type="entry name" value="GATase1_IGP_Synthase"/>
    <property type="match status" value="1"/>
</dbReference>
<dbReference type="Pfam" id="PF00117">
    <property type="entry name" value="GATase"/>
    <property type="match status" value="1"/>
</dbReference>
<evidence type="ECO:0000256" key="4">
    <source>
        <dbReference type="ARBA" id="ARBA00022490"/>
    </source>
</evidence>
<evidence type="ECO:0000256" key="8">
    <source>
        <dbReference type="ARBA" id="ARBA00023102"/>
    </source>
</evidence>
<comment type="pathway">
    <text evidence="2 12">Amino-acid biosynthesis; L-histidine biosynthesis; L-histidine from 5-phospho-alpha-D-ribose 1-diphosphate: step 5/9.</text>
</comment>
<evidence type="ECO:0000256" key="9">
    <source>
        <dbReference type="ARBA" id="ARBA00023239"/>
    </source>
</evidence>
<proteinExistence type="inferred from homology"/>
<evidence type="ECO:0000256" key="11">
    <source>
        <dbReference type="ARBA" id="ARBA00049534"/>
    </source>
</evidence>
<evidence type="ECO:0000313" key="16">
    <source>
        <dbReference type="Proteomes" id="UP000824205"/>
    </source>
</evidence>
<keyword evidence="9 12" id="KW-0456">Lyase</keyword>
<dbReference type="PROSITE" id="PS51273">
    <property type="entry name" value="GATASE_TYPE_1"/>
    <property type="match status" value="1"/>
</dbReference>
<feature type="domain" description="Glutamine amidotransferase" evidence="14">
    <location>
        <begin position="4"/>
        <end position="199"/>
    </location>
</feature>
<keyword evidence="6 12" id="KW-0378">Hydrolase</keyword>
<comment type="subunit">
    <text evidence="3 12">Heterodimer of HisH and HisF.</text>
</comment>
<evidence type="ECO:0000256" key="3">
    <source>
        <dbReference type="ARBA" id="ARBA00011152"/>
    </source>
</evidence>
<comment type="caution">
    <text evidence="15">The sequence shown here is derived from an EMBL/GenBank/DDBJ whole genome shotgun (WGS) entry which is preliminary data.</text>
</comment>
<dbReference type="Gene3D" id="3.40.50.880">
    <property type="match status" value="1"/>
</dbReference>
<dbReference type="PANTHER" id="PTHR42701">
    <property type="entry name" value="IMIDAZOLE GLYCEROL PHOSPHATE SYNTHASE SUBUNIT HISH"/>
    <property type="match status" value="1"/>
</dbReference>
<dbReference type="GO" id="GO:0016829">
    <property type="term" value="F:lyase activity"/>
    <property type="evidence" value="ECO:0007669"/>
    <property type="project" value="UniProtKB-KW"/>
</dbReference>
<dbReference type="EC" id="4.3.2.10" evidence="12"/>
<evidence type="ECO:0000256" key="6">
    <source>
        <dbReference type="ARBA" id="ARBA00022801"/>
    </source>
</evidence>
<dbReference type="PANTHER" id="PTHR42701:SF1">
    <property type="entry name" value="IMIDAZOLE GLYCEROL PHOSPHATE SYNTHASE SUBUNIT HISH"/>
    <property type="match status" value="1"/>
</dbReference>
<dbReference type="InterPro" id="IPR029062">
    <property type="entry name" value="Class_I_gatase-like"/>
</dbReference>
<dbReference type="GO" id="GO:0005737">
    <property type="term" value="C:cytoplasm"/>
    <property type="evidence" value="ECO:0007669"/>
    <property type="project" value="UniProtKB-SubCell"/>
</dbReference>
<reference evidence="15" key="2">
    <citation type="submission" date="2021-04" db="EMBL/GenBank/DDBJ databases">
        <authorList>
            <person name="Gilroy R."/>
        </authorList>
    </citation>
    <scope>NUCLEOTIDE SEQUENCE</scope>
    <source>
        <strain evidence="15">421</strain>
    </source>
</reference>
<evidence type="ECO:0000313" key="15">
    <source>
        <dbReference type="EMBL" id="HIW85213.1"/>
    </source>
</evidence>
<evidence type="ECO:0000256" key="12">
    <source>
        <dbReference type="HAMAP-Rule" id="MF_00278"/>
    </source>
</evidence>
<dbReference type="Proteomes" id="UP000824205">
    <property type="component" value="Unassembled WGS sequence"/>
</dbReference>
<comment type="subcellular location">
    <subcellularLocation>
        <location evidence="1 12">Cytoplasm</location>
    </subcellularLocation>
</comment>
<keyword evidence="5 12" id="KW-0028">Amino-acid biosynthesis</keyword>
<dbReference type="EMBL" id="DXGE01000009">
    <property type="protein sequence ID" value="HIW85213.1"/>
    <property type="molecule type" value="Genomic_DNA"/>
</dbReference>
<evidence type="ECO:0000256" key="10">
    <source>
        <dbReference type="ARBA" id="ARBA00047838"/>
    </source>
</evidence>
<dbReference type="GO" id="GO:0004359">
    <property type="term" value="F:glutaminase activity"/>
    <property type="evidence" value="ECO:0007669"/>
    <property type="project" value="UniProtKB-EC"/>
</dbReference>